<dbReference type="PANTHER" id="PTHR45527">
    <property type="entry name" value="NONRIBOSOMAL PEPTIDE SYNTHETASE"/>
    <property type="match status" value="1"/>
</dbReference>
<protein>
    <recommendedName>
        <fullName evidence="7">Carrier domain-containing protein</fullName>
    </recommendedName>
</protein>
<feature type="compositionally biased region" description="Basic and acidic residues" evidence="6">
    <location>
        <begin position="621"/>
        <end position="633"/>
    </location>
</feature>
<dbReference type="GO" id="GO:0003824">
    <property type="term" value="F:catalytic activity"/>
    <property type="evidence" value="ECO:0007669"/>
    <property type="project" value="InterPro"/>
</dbReference>
<dbReference type="Gene3D" id="3.30.559.30">
    <property type="entry name" value="Nonribosomal peptide synthetase, condensation domain"/>
    <property type="match status" value="2"/>
</dbReference>
<dbReference type="InterPro" id="IPR025110">
    <property type="entry name" value="AMP-bd_C"/>
</dbReference>
<dbReference type="InterPro" id="IPR042099">
    <property type="entry name" value="ANL_N_sf"/>
</dbReference>
<dbReference type="SMART" id="SM00823">
    <property type="entry name" value="PKS_PP"/>
    <property type="match status" value="1"/>
</dbReference>
<keyword evidence="4" id="KW-0597">Phosphoprotein</keyword>
<evidence type="ECO:0000313" key="9">
    <source>
        <dbReference type="Proteomes" id="UP000067711"/>
    </source>
</evidence>
<organism evidence="8 9">
    <name type="scientific">Burkholderia mayonis</name>
    <dbReference type="NCBI Taxonomy" id="1385591"/>
    <lineage>
        <taxon>Bacteria</taxon>
        <taxon>Pseudomonadati</taxon>
        <taxon>Pseudomonadota</taxon>
        <taxon>Betaproteobacteria</taxon>
        <taxon>Burkholderiales</taxon>
        <taxon>Burkholderiaceae</taxon>
        <taxon>Burkholderia</taxon>
        <taxon>pseudomallei group</taxon>
    </lineage>
</organism>
<gene>
    <name evidence="8" type="ORF">WS71_21725</name>
</gene>
<dbReference type="SUPFAM" id="SSF52777">
    <property type="entry name" value="CoA-dependent acyltransferases"/>
    <property type="match status" value="1"/>
</dbReference>
<dbReference type="GO" id="GO:0031177">
    <property type="term" value="F:phosphopantetheine binding"/>
    <property type="evidence" value="ECO:0007669"/>
    <property type="project" value="InterPro"/>
</dbReference>
<dbReference type="SUPFAM" id="SSF56801">
    <property type="entry name" value="Acetyl-CoA synthetase-like"/>
    <property type="match status" value="2"/>
</dbReference>
<dbReference type="GO" id="GO:0005737">
    <property type="term" value="C:cytoplasm"/>
    <property type="evidence" value="ECO:0007669"/>
    <property type="project" value="TreeGrafter"/>
</dbReference>
<evidence type="ECO:0000256" key="1">
    <source>
        <dbReference type="ARBA" id="ARBA00001957"/>
    </source>
</evidence>
<dbReference type="FunFam" id="1.10.1200.10:FF:000005">
    <property type="entry name" value="Nonribosomal peptide synthetase 1"/>
    <property type="match status" value="1"/>
</dbReference>
<dbReference type="PANTHER" id="PTHR45527:SF1">
    <property type="entry name" value="FATTY ACID SYNTHASE"/>
    <property type="match status" value="1"/>
</dbReference>
<proteinExistence type="inferred from homology"/>
<feature type="region of interest" description="Disordered" evidence="6">
    <location>
        <begin position="1644"/>
        <end position="1665"/>
    </location>
</feature>
<dbReference type="Proteomes" id="UP000067711">
    <property type="component" value="Chromosome 1"/>
</dbReference>
<dbReference type="InterPro" id="IPR020845">
    <property type="entry name" value="AMP-binding_CS"/>
</dbReference>
<keyword evidence="3" id="KW-0596">Phosphopantetheine</keyword>
<dbReference type="FunFam" id="2.30.38.10:FF:000001">
    <property type="entry name" value="Non-ribosomal peptide synthetase PvdI"/>
    <property type="match status" value="1"/>
</dbReference>
<feature type="region of interest" description="Disordered" evidence="6">
    <location>
        <begin position="757"/>
        <end position="779"/>
    </location>
</feature>
<feature type="region of interest" description="Disordered" evidence="6">
    <location>
        <begin position="1543"/>
        <end position="1569"/>
    </location>
</feature>
<dbReference type="InterPro" id="IPR036736">
    <property type="entry name" value="ACP-like_sf"/>
</dbReference>
<dbReference type="Pfam" id="PF00668">
    <property type="entry name" value="Condensation"/>
    <property type="match status" value="1"/>
</dbReference>
<dbReference type="InterPro" id="IPR010071">
    <property type="entry name" value="AA_adenyl_dom"/>
</dbReference>
<feature type="compositionally biased region" description="Polar residues" evidence="6">
    <location>
        <begin position="606"/>
        <end position="616"/>
    </location>
</feature>
<dbReference type="InterPro" id="IPR009081">
    <property type="entry name" value="PP-bd_ACP"/>
</dbReference>
<keyword evidence="5" id="KW-0479">Metal-binding</keyword>
<dbReference type="RefSeq" id="WP_108026933.1">
    <property type="nucleotide sequence ID" value="NZ_CP013389.1"/>
</dbReference>
<dbReference type="InterPro" id="IPR006162">
    <property type="entry name" value="Ppantetheine_attach_site"/>
</dbReference>
<feature type="compositionally biased region" description="Acidic residues" evidence="6">
    <location>
        <begin position="1656"/>
        <end position="1665"/>
    </location>
</feature>
<sequence length="1665" mass="177788">MSTINRTGAPNLKSALISRLGKTPAAQPTWLDLEHALPSTPGAVQPHCRRGLDGDWLARLAEQAARLSVDPRALFVAAARALVARIAEHAASGSALALARDIHAATCSVLSTTPPGRQTVGELLADSDGWLLHRGSPVDAPPHVVIAATDAAPNADELPAAQLAIAFTISGDDACVVARAAAGLFSRQALDEFVEQWLLIVSQLGASAADAPLDDLDPLLPTQRARLLEQWEPGAAIDEAGPLAHEAFDARASAAPGAPAVQSGETTTRYAALAYRAAGIARQLRGIGIGPLDRVAIYAGPGADLVAGILGALETGAAYLILDPARPPAELSARLRDCAPDAVLTQTALAPYLEGSGTRVLTLDANAANDAGAWSDAPPLDAADAGDAADAAAVDPDTPAFVACRTDGDIARAVVATHRNLRDAARGYARAFSLDETDRFLVTTSFDTAATQKHILTPLLIGAQVHFSDARFDPDAVLREIAGRGITVLNVAPSFFNALVDAERHRELSGVRHVFLEGEPVDARHVAPLLEKYPQLRVVALYNTTASVGPVATWTLGAAPRPSLDDTCMLGRPADGVTLRILDARNRPVPPGVAGRVHIGNTRITRTQAPTRQDTNAPHGESGRLEILEDGGPRDTGDLARWHADGIVEYLGRASAPKRGYGSWSGARRVEAWLSTRDGVGDAIAIVRRTDDDTGHERVAYVTPRASAVLSVPDLIRDASAALPAELVPDVIVVLPALPLALDGTLDRARLSAPESGWSAARGNSDAGHATSASTVSADARSETHARDLAYWTATLRDLPAVHNLPLDHPRPAVADHRSGQFVQRLEAPLHRELLQFANSRRVTLFMLVHAAFVAFLARLSGSPDIVVGTPVANRPLPDLAPLVGFFVNTLVLRSSLDPARSFNELLQQSRQRLVDAYQHQQLPFEQLVDALNPARSLAHAPLFQVMLALNNNDDPPLRLAGLDSRPLANAPIPAKFDLSLHIDALPDGSLRLAWEYAAALFEPGTIARFADRFAVLLADAVRRPDSPVSQLAILPHDERRLLLQRWNDTASPYPGSACIHQLVEAQAARFPDRVALHCNGVELTYRALNARANQLALHLRQLGLPPDSLVGVCVERSPDLVVALLAVLKAGAAYLPLDPAYPRERIDYMLLDSRAQCVIASRALALPDGSAVRNVVRLDDTDLIARLDRAPDHNPDPADVGLASHHLAYLIYTSGSTGQPKGVMIEHRNTVAFIHWALHAFPPDAFDGVLASTSVCFDLSVFEIFATLAAAGRIVLVPDVLALPELPELPDGLVRLVNTVPSAIHALLLAGRLPASVRTVNLAGEPLRQSLVDALYEAGVDHVYDLYGPSEDTTYSTFTRRTLNGRPTIGVPIANTQAFVLSASAQLQPVGVPGELHLGGAGLARGYLGRSELTAERFVDNPIHDAPVRRLYRTGDLVRWLPDGHLEFLGRLDQQVKIRGFRIELGEIDARLGACDGVREAAVVALDHAGESQLVAYVVPRDAHATSTPALRAALAAFLPAYMIPAAFVFLPALPLTPNGKLDRKRLPMPDDADRSHTATQPAPPANATEAMLRDVWQTLLQREPIGVTDNFFEIGGHSLLATRMIATVAERMNVTLPVMTAFNHPTIRDLARVLDTLAPAAPATHTPLRPSPLDDAEKDELIL</sequence>
<dbReference type="FunFam" id="3.30.300.30:FF:000010">
    <property type="entry name" value="Enterobactin synthetase component F"/>
    <property type="match status" value="1"/>
</dbReference>
<feature type="region of interest" description="Disordered" evidence="6">
    <location>
        <begin position="606"/>
        <end position="633"/>
    </location>
</feature>
<evidence type="ECO:0000256" key="5">
    <source>
        <dbReference type="ARBA" id="ARBA00022723"/>
    </source>
</evidence>
<dbReference type="Gene3D" id="1.10.1200.10">
    <property type="entry name" value="ACP-like"/>
    <property type="match status" value="1"/>
</dbReference>
<dbReference type="SUPFAM" id="SSF47336">
    <property type="entry name" value="ACP-like"/>
    <property type="match status" value="1"/>
</dbReference>
<dbReference type="NCBIfam" id="TIGR01733">
    <property type="entry name" value="AA-adenyl-dom"/>
    <property type="match status" value="1"/>
</dbReference>
<comment type="similarity">
    <text evidence="2">Belongs to the ATP-dependent AMP-binding enzyme family.</text>
</comment>
<dbReference type="Gene3D" id="3.40.50.12780">
    <property type="entry name" value="N-terminal domain of ligase-like"/>
    <property type="match status" value="2"/>
</dbReference>
<reference evidence="8 9" key="1">
    <citation type="submission" date="2015-12" db="EMBL/GenBank/DDBJ databases">
        <title>Diversity of Burkholderia near neighbor genomes.</title>
        <authorList>
            <person name="Sahl J."/>
            <person name="Wagner D."/>
            <person name="Keim P."/>
        </authorList>
    </citation>
    <scope>NUCLEOTIDE SEQUENCE [LARGE SCALE GENOMIC DNA]</scope>
    <source>
        <strain evidence="8 9">BDU8</strain>
    </source>
</reference>
<dbReference type="PROSITE" id="PS50075">
    <property type="entry name" value="CARRIER"/>
    <property type="match status" value="1"/>
</dbReference>
<dbReference type="FunFam" id="3.40.50.980:FF:000001">
    <property type="entry name" value="Non-ribosomal peptide synthetase"/>
    <property type="match status" value="1"/>
</dbReference>
<dbReference type="Pfam" id="PF00550">
    <property type="entry name" value="PP-binding"/>
    <property type="match status" value="1"/>
</dbReference>
<feature type="domain" description="Carrier" evidence="7">
    <location>
        <begin position="1565"/>
        <end position="1640"/>
    </location>
</feature>
<dbReference type="Pfam" id="PF13193">
    <property type="entry name" value="AMP-binding_C"/>
    <property type="match status" value="1"/>
</dbReference>
<evidence type="ECO:0000256" key="3">
    <source>
        <dbReference type="ARBA" id="ARBA00022450"/>
    </source>
</evidence>
<dbReference type="PROSITE" id="PS00012">
    <property type="entry name" value="PHOSPHOPANTETHEINE"/>
    <property type="match status" value="1"/>
</dbReference>
<comment type="cofactor">
    <cofactor evidence="1">
        <name>pantetheine 4'-phosphate</name>
        <dbReference type="ChEBI" id="CHEBI:47942"/>
    </cofactor>
</comment>
<name>A0A1B4G1Y4_9BURK</name>
<dbReference type="GO" id="GO:0043041">
    <property type="term" value="P:amino acid activation for nonribosomal peptide biosynthetic process"/>
    <property type="evidence" value="ECO:0007669"/>
    <property type="project" value="TreeGrafter"/>
</dbReference>
<evidence type="ECO:0000256" key="2">
    <source>
        <dbReference type="ARBA" id="ARBA00006432"/>
    </source>
</evidence>
<feature type="compositionally biased region" description="Basic and acidic residues" evidence="6">
    <location>
        <begin position="1543"/>
        <end position="1558"/>
    </location>
</feature>
<dbReference type="InterPro" id="IPR020806">
    <property type="entry name" value="PKS_PP-bd"/>
</dbReference>
<dbReference type="GO" id="GO:0044550">
    <property type="term" value="P:secondary metabolite biosynthetic process"/>
    <property type="evidence" value="ECO:0007669"/>
    <property type="project" value="TreeGrafter"/>
</dbReference>
<dbReference type="EMBL" id="CP013389">
    <property type="protein sequence ID" value="AOJ09898.1"/>
    <property type="molecule type" value="Genomic_DNA"/>
</dbReference>
<dbReference type="InterPro" id="IPR001242">
    <property type="entry name" value="Condensation_dom"/>
</dbReference>
<dbReference type="InterPro" id="IPR000873">
    <property type="entry name" value="AMP-dep_synth/lig_dom"/>
</dbReference>
<evidence type="ECO:0000256" key="6">
    <source>
        <dbReference type="SAM" id="MobiDB-lite"/>
    </source>
</evidence>
<dbReference type="PROSITE" id="PS00455">
    <property type="entry name" value="AMP_BINDING"/>
    <property type="match status" value="1"/>
</dbReference>
<dbReference type="GO" id="GO:0046872">
    <property type="term" value="F:metal ion binding"/>
    <property type="evidence" value="ECO:0007669"/>
    <property type="project" value="UniProtKB-KW"/>
</dbReference>
<feature type="compositionally biased region" description="Low complexity" evidence="6">
    <location>
        <begin position="1559"/>
        <end position="1569"/>
    </location>
</feature>
<dbReference type="CDD" id="cd19531">
    <property type="entry name" value="LCL_NRPS-like"/>
    <property type="match status" value="1"/>
</dbReference>
<dbReference type="Pfam" id="PF00501">
    <property type="entry name" value="AMP-binding"/>
    <property type="match status" value="2"/>
</dbReference>
<accession>A0A1B4G1Y4</accession>
<evidence type="ECO:0000313" key="8">
    <source>
        <dbReference type="EMBL" id="AOJ09898.1"/>
    </source>
</evidence>
<evidence type="ECO:0000256" key="4">
    <source>
        <dbReference type="ARBA" id="ARBA00022553"/>
    </source>
</evidence>
<dbReference type="InterPro" id="IPR045851">
    <property type="entry name" value="AMP-bd_C_sf"/>
</dbReference>
<dbReference type="Gene3D" id="3.30.300.30">
    <property type="match status" value="2"/>
</dbReference>
<evidence type="ECO:0000259" key="7">
    <source>
        <dbReference type="PROSITE" id="PS50075"/>
    </source>
</evidence>